<dbReference type="NCBIfam" id="TIGR01488">
    <property type="entry name" value="HAD-SF-IB"/>
    <property type="match status" value="1"/>
</dbReference>
<evidence type="ECO:0000313" key="6">
    <source>
        <dbReference type="Proteomes" id="UP000316806"/>
    </source>
</evidence>
<sequence>MTPPAAAFFDVDETLISVNSMLRFLRHHFWASHRPCSAFDEAVRGLRALAGRGAPRTAVARAYYRLYAGRDAGELAAQGRDWFAAELRSGGLFLDETVAALHAHQRRGERVVLVSGSFAPCLDPVAERLGVDAVLSARPETIDGIHTGGLATTMIGEEKAVAVRALLARLGIRGEDCHAYGDHASDLPMLLAVGHPVMVGADPVLGRHAASGTWRRLPGVVPP</sequence>
<evidence type="ECO:0000256" key="1">
    <source>
        <dbReference type="ARBA" id="ARBA00009184"/>
    </source>
</evidence>
<dbReference type="GO" id="GO:0046872">
    <property type="term" value="F:metal ion binding"/>
    <property type="evidence" value="ECO:0007669"/>
    <property type="project" value="UniProtKB-KW"/>
</dbReference>
<dbReference type="RefSeq" id="WP_144001250.1">
    <property type="nucleotide sequence ID" value="NZ_CP040916.1"/>
</dbReference>
<dbReference type="NCBIfam" id="TIGR01490">
    <property type="entry name" value="HAD-SF-IB-hyp1"/>
    <property type="match status" value="1"/>
</dbReference>
<keyword evidence="4" id="KW-0460">Magnesium</keyword>
<evidence type="ECO:0000256" key="2">
    <source>
        <dbReference type="ARBA" id="ARBA00022723"/>
    </source>
</evidence>
<dbReference type="Gene3D" id="3.40.50.1000">
    <property type="entry name" value="HAD superfamily/HAD-like"/>
    <property type="match status" value="1"/>
</dbReference>
<keyword evidence="2" id="KW-0479">Metal-binding</keyword>
<proteinExistence type="inferred from homology"/>
<dbReference type="Gene3D" id="1.20.1440.100">
    <property type="entry name" value="SG protein - dephosphorylation function"/>
    <property type="match status" value="1"/>
</dbReference>
<evidence type="ECO:0000256" key="4">
    <source>
        <dbReference type="ARBA" id="ARBA00022842"/>
    </source>
</evidence>
<dbReference type="InterPro" id="IPR023214">
    <property type="entry name" value="HAD_sf"/>
</dbReference>
<dbReference type="PANTHER" id="PTHR43344:SF13">
    <property type="entry name" value="PHOSPHATASE RV3661-RELATED"/>
    <property type="match status" value="1"/>
</dbReference>
<accession>A0A516R1Z8</accession>
<dbReference type="Pfam" id="PF12710">
    <property type="entry name" value="HAD"/>
    <property type="match status" value="1"/>
</dbReference>
<dbReference type="InterPro" id="IPR006385">
    <property type="entry name" value="HAD_hydro_SerB1"/>
</dbReference>
<dbReference type="InterPro" id="IPR050582">
    <property type="entry name" value="HAD-like_SerB"/>
</dbReference>
<evidence type="ECO:0000256" key="3">
    <source>
        <dbReference type="ARBA" id="ARBA00022801"/>
    </source>
</evidence>
<dbReference type="CDD" id="cd02612">
    <property type="entry name" value="HAD_PGPPase"/>
    <property type="match status" value="1"/>
</dbReference>
<reference evidence="5 6" key="1">
    <citation type="journal article" date="2019" name="J. Ind. Microbiol. Biotechnol.">
        <title>The complete genomic sequence of Streptomyces spectabilis NRRL-2792 and identification of secondary metabolite biosynthetic gene clusters.</title>
        <authorList>
            <person name="Sinha A."/>
            <person name="Phillips-Salemka S."/>
            <person name="Niraula T.A."/>
            <person name="Short K.A."/>
            <person name="Niraula N.P."/>
        </authorList>
    </citation>
    <scope>NUCLEOTIDE SEQUENCE [LARGE SCALE GENOMIC DNA]</scope>
    <source>
        <strain evidence="5 6">NRRL 2792</strain>
    </source>
</reference>
<dbReference type="AlphaFoldDB" id="A0A516R1Z8"/>
<keyword evidence="3 5" id="KW-0378">Hydrolase</keyword>
<comment type="similarity">
    <text evidence="1">Belongs to the HAD-like hydrolase superfamily. SerB family.</text>
</comment>
<protein>
    <submittedName>
        <fullName evidence="5">HAD family hydrolase</fullName>
    </submittedName>
</protein>
<dbReference type="SUPFAM" id="SSF56784">
    <property type="entry name" value="HAD-like"/>
    <property type="match status" value="1"/>
</dbReference>
<dbReference type="EMBL" id="CP040916">
    <property type="protein sequence ID" value="QDQ09674.1"/>
    <property type="molecule type" value="Genomic_DNA"/>
</dbReference>
<evidence type="ECO:0000313" key="5">
    <source>
        <dbReference type="EMBL" id="QDQ09674.1"/>
    </source>
</evidence>
<gene>
    <name evidence="5" type="ORF">FH965_03120</name>
</gene>
<name>A0A516R1Z8_STRST</name>
<dbReference type="PANTHER" id="PTHR43344">
    <property type="entry name" value="PHOSPHOSERINE PHOSPHATASE"/>
    <property type="match status" value="1"/>
</dbReference>
<dbReference type="InterPro" id="IPR036412">
    <property type="entry name" value="HAD-like_sf"/>
</dbReference>
<organism evidence="5 6">
    <name type="scientific">Streptomyces spectabilis</name>
    <dbReference type="NCBI Taxonomy" id="68270"/>
    <lineage>
        <taxon>Bacteria</taxon>
        <taxon>Bacillati</taxon>
        <taxon>Actinomycetota</taxon>
        <taxon>Actinomycetes</taxon>
        <taxon>Kitasatosporales</taxon>
        <taxon>Streptomycetaceae</taxon>
        <taxon>Streptomyces</taxon>
    </lineage>
</organism>
<dbReference type="GO" id="GO:0016787">
    <property type="term" value="F:hydrolase activity"/>
    <property type="evidence" value="ECO:0007669"/>
    <property type="project" value="UniProtKB-KW"/>
</dbReference>
<dbReference type="Proteomes" id="UP000316806">
    <property type="component" value="Chromosome"/>
</dbReference>